<reference evidence="5" key="2">
    <citation type="submission" date="2021-10" db="EMBL/GenBank/DDBJ databases">
        <title>Phylogenomics reveals ancestral predisposition of the termite-cultivated fungus Termitomyces towards a domesticated lifestyle.</title>
        <authorList>
            <person name="Auxier B."/>
            <person name="Grum-Grzhimaylo A."/>
            <person name="Cardenas M.E."/>
            <person name="Lodge J.D."/>
            <person name="Laessoe T."/>
            <person name="Pedersen O."/>
            <person name="Smith M.E."/>
            <person name="Kuyper T.W."/>
            <person name="Franco-Molano E.A."/>
            <person name="Baroni T.J."/>
            <person name="Aanen D.K."/>
        </authorList>
    </citation>
    <scope>NUCLEOTIDE SEQUENCE</scope>
    <source>
        <strain evidence="5">D49</strain>
    </source>
</reference>
<dbReference type="GO" id="GO:0000824">
    <property type="term" value="F:inositol-1,4,5,6-tetrakisphosphate 3-kinase activity"/>
    <property type="evidence" value="ECO:0007669"/>
    <property type="project" value="TreeGrafter"/>
</dbReference>
<dbReference type="GO" id="GO:0046854">
    <property type="term" value="P:phosphatidylinositol phosphate biosynthetic process"/>
    <property type="evidence" value="ECO:0007669"/>
    <property type="project" value="TreeGrafter"/>
</dbReference>
<dbReference type="InterPro" id="IPR038286">
    <property type="entry name" value="IPK_sf"/>
</dbReference>
<evidence type="ECO:0000313" key="5">
    <source>
        <dbReference type="EMBL" id="KAG5639193.1"/>
    </source>
</evidence>
<dbReference type="SUPFAM" id="SSF56104">
    <property type="entry name" value="SAICAR synthase-like"/>
    <property type="match status" value="1"/>
</dbReference>
<dbReference type="EMBL" id="JABCKI010005729">
    <property type="protein sequence ID" value="KAG5639193.1"/>
    <property type="molecule type" value="Genomic_DNA"/>
</dbReference>
<gene>
    <name evidence="5" type="ORF">H0H81_006097</name>
</gene>
<dbReference type="InterPro" id="IPR005522">
    <property type="entry name" value="IPK"/>
</dbReference>
<evidence type="ECO:0000256" key="2">
    <source>
        <dbReference type="ARBA" id="ARBA00022679"/>
    </source>
</evidence>
<accession>A0A9P7K6S8</accession>
<dbReference type="AlphaFoldDB" id="A0A9P7K6S8"/>
<dbReference type="Pfam" id="PF03770">
    <property type="entry name" value="IPK"/>
    <property type="match status" value="1"/>
</dbReference>
<keyword evidence="2 4" id="KW-0808">Transferase</keyword>
<keyword evidence="6" id="KW-1185">Reference proteome</keyword>
<comment type="caution">
    <text evidence="5">The sequence shown here is derived from an EMBL/GenBank/DDBJ whole genome shotgun (WGS) entry which is preliminary data.</text>
</comment>
<dbReference type="GO" id="GO:0032958">
    <property type="term" value="P:inositol phosphate biosynthetic process"/>
    <property type="evidence" value="ECO:0007669"/>
    <property type="project" value="InterPro"/>
</dbReference>
<dbReference type="GO" id="GO:0005737">
    <property type="term" value="C:cytoplasm"/>
    <property type="evidence" value="ECO:0007669"/>
    <property type="project" value="TreeGrafter"/>
</dbReference>
<comment type="similarity">
    <text evidence="1 4">Belongs to the inositol phosphokinase (IPK) family.</text>
</comment>
<dbReference type="Proteomes" id="UP000717328">
    <property type="component" value="Unassembled WGS sequence"/>
</dbReference>
<dbReference type="PANTHER" id="PTHR12400:SF108">
    <property type="entry name" value="KINASE"/>
    <property type="match status" value="1"/>
</dbReference>
<evidence type="ECO:0000256" key="3">
    <source>
        <dbReference type="ARBA" id="ARBA00022777"/>
    </source>
</evidence>
<dbReference type="PANTHER" id="PTHR12400">
    <property type="entry name" value="INOSITOL POLYPHOSPHATE KINASE"/>
    <property type="match status" value="1"/>
</dbReference>
<keyword evidence="3 4" id="KW-0418">Kinase</keyword>
<organism evidence="5 6">
    <name type="scientific">Sphagnurus paluster</name>
    <dbReference type="NCBI Taxonomy" id="117069"/>
    <lineage>
        <taxon>Eukaryota</taxon>
        <taxon>Fungi</taxon>
        <taxon>Dikarya</taxon>
        <taxon>Basidiomycota</taxon>
        <taxon>Agaricomycotina</taxon>
        <taxon>Agaricomycetes</taxon>
        <taxon>Agaricomycetidae</taxon>
        <taxon>Agaricales</taxon>
        <taxon>Tricholomatineae</taxon>
        <taxon>Lyophyllaceae</taxon>
        <taxon>Sphagnurus</taxon>
    </lineage>
</organism>
<evidence type="ECO:0000256" key="4">
    <source>
        <dbReference type="RuleBase" id="RU363090"/>
    </source>
</evidence>
<protein>
    <recommendedName>
        <fullName evidence="4">Kinase</fullName>
        <ecNumber evidence="4">2.7.-.-</ecNumber>
    </recommendedName>
</protein>
<proteinExistence type="inferred from homology"/>
<name>A0A9P7K6S8_9AGAR</name>
<reference evidence="5" key="1">
    <citation type="submission" date="2021-02" db="EMBL/GenBank/DDBJ databases">
        <authorList>
            <person name="Nieuwenhuis M."/>
            <person name="Van De Peppel L.J.J."/>
        </authorList>
    </citation>
    <scope>NUCLEOTIDE SEQUENCE</scope>
    <source>
        <strain evidence="5">D49</strain>
    </source>
</reference>
<dbReference type="Gene3D" id="3.30.470.160">
    <property type="entry name" value="Inositol polyphosphate kinase"/>
    <property type="match status" value="1"/>
</dbReference>
<evidence type="ECO:0000256" key="1">
    <source>
        <dbReference type="ARBA" id="ARBA00007374"/>
    </source>
</evidence>
<dbReference type="GO" id="GO:0005634">
    <property type="term" value="C:nucleus"/>
    <property type="evidence" value="ECO:0007669"/>
    <property type="project" value="TreeGrafter"/>
</dbReference>
<dbReference type="EC" id="2.7.-.-" evidence="4"/>
<evidence type="ECO:0000313" key="6">
    <source>
        <dbReference type="Proteomes" id="UP000717328"/>
    </source>
</evidence>
<sequence length="310" mass="34194">MQPSYTNSQTLPFKVAGHAGMRTTADGALVIKPAWPSERQFYELLVRDQGLASLRPFIPRFFGSLPPSTHTLDLDDGMSGPRRRNESIILENLCYGFIKPNTLDVKLGTVFSDPFTPPEKVLRNQRTARATTSYATGVRLTEFQVHSNTSGAPVCTPKSYGKALQVHELAAGLAQFFPAACDRDPESGRGESLGLPHRTLVPVLRGMRDTVVRIREAYAALEMRIVGGSLLLVYEADWARAEEGVKRMVSWPAGNDDHMDYCQVHRLPFCVKLVDFAHTRMAPGEGPDEGVLLGLDTMVKLLEGRIAQLS</sequence>
<dbReference type="OrthoDB" id="338650at2759"/>
<dbReference type="GO" id="GO:0008440">
    <property type="term" value="F:inositol-1,4,5-trisphosphate 3-kinase activity"/>
    <property type="evidence" value="ECO:0007669"/>
    <property type="project" value="TreeGrafter"/>
</dbReference>